<protein>
    <submittedName>
        <fullName evidence="1">Uncharacterized protein</fullName>
    </submittedName>
</protein>
<dbReference type="Proteomes" id="UP000316008">
    <property type="component" value="Unassembled WGS sequence"/>
</dbReference>
<evidence type="ECO:0000313" key="2">
    <source>
        <dbReference type="Proteomes" id="UP000316008"/>
    </source>
</evidence>
<accession>A0A556N316</accession>
<dbReference type="EMBL" id="VLPL01000002">
    <property type="protein sequence ID" value="TSJ46439.1"/>
    <property type="molecule type" value="Genomic_DNA"/>
</dbReference>
<dbReference type="RefSeq" id="WP_144331976.1">
    <property type="nucleotide sequence ID" value="NZ_VLPL01000002.1"/>
</dbReference>
<reference evidence="1 2" key="1">
    <citation type="submission" date="2019-07" db="EMBL/GenBank/DDBJ databases">
        <authorList>
            <person name="Huq M.A."/>
        </authorList>
    </citation>
    <scope>NUCLEOTIDE SEQUENCE [LARGE SCALE GENOMIC DNA]</scope>
    <source>
        <strain evidence="1 2">MAH-3</strain>
    </source>
</reference>
<dbReference type="OrthoDB" id="1467053at2"/>
<proteinExistence type="predicted"/>
<name>A0A556N316_9FLAO</name>
<keyword evidence="2" id="KW-1185">Reference proteome</keyword>
<gene>
    <name evidence="1" type="ORF">FO442_04580</name>
</gene>
<organism evidence="1 2">
    <name type="scientific">Fluviicola chungangensis</name>
    <dbReference type="NCBI Taxonomy" id="2597671"/>
    <lineage>
        <taxon>Bacteria</taxon>
        <taxon>Pseudomonadati</taxon>
        <taxon>Bacteroidota</taxon>
        <taxon>Flavobacteriia</taxon>
        <taxon>Flavobacteriales</taxon>
        <taxon>Crocinitomicaceae</taxon>
        <taxon>Fluviicola</taxon>
    </lineage>
</organism>
<dbReference type="AlphaFoldDB" id="A0A556N316"/>
<sequence>MKKVLLVFSLSLQFFSFSQKTVQFSDPLPFGSTSQLTTDKIHFGKYKSSDSQVTYVIDEKGISIVTLAIASISREQVRESSKLQVKGDYLFGIKVNDSVPCVLEGENYYYGIESKLMIAGEGSLNTLVKINSNKYVINFHEGSYFEPSILTFEGGKMTIVHSELNYQPLFQSILQVNTITRYGSEVAILAPTFEQWEHLEASLFTGKKLVYLKE</sequence>
<evidence type="ECO:0000313" key="1">
    <source>
        <dbReference type="EMBL" id="TSJ46439.1"/>
    </source>
</evidence>
<comment type="caution">
    <text evidence="1">The sequence shown here is derived from an EMBL/GenBank/DDBJ whole genome shotgun (WGS) entry which is preliminary data.</text>
</comment>